<gene>
    <name evidence="2" type="ORF">MM415B01643_0009</name>
</gene>
<dbReference type="EMBL" id="MT141272">
    <property type="protein sequence ID" value="QJA57413.1"/>
    <property type="molecule type" value="Genomic_DNA"/>
</dbReference>
<feature type="transmembrane region" description="Helical" evidence="1">
    <location>
        <begin position="6"/>
        <end position="24"/>
    </location>
</feature>
<evidence type="ECO:0000313" key="2">
    <source>
        <dbReference type="EMBL" id="QJA57413.1"/>
    </source>
</evidence>
<keyword evidence="1" id="KW-1133">Transmembrane helix</keyword>
<organism evidence="2">
    <name type="scientific">viral metagenome</name>
    <dbReference type="NCBI Taxonomy" id="1070528"/>
    <lineage>
        <taxon>unclassified sequences</taxon>
        <taxon>metagenomes</taxon>
        <taxon>organismal metagenomes</taxon>
    </lineage>
</organism>
<sequence length="72" mass="7774">MTPAEIVLGGICVSIISGSIGSYFTSKGKVNCSSCSERRSSCIELINEKLSTLEKKLDLIINKLQSSNMSIF</sequence>
<evidence type="ECO:0000256" key="1">
    <source>
        <dbReference type="SAM" id="Phobius"/>
    </source>
</evidence>
<keyword evidence="1" id="KW-0472">Membrane</keyword>
<name>A0A6M3IJ49_9ZZZZ</name>
<reference evidence="2" key="1">
    <citation type="submission" date="2020-03" db="EMBL/GenBank/DDBJ databases">
        <title>The deep terrestrial virosphere.</title>
        <authorList>
            <person name="Holmfeldt K."/>
            <person name="Nilsson E."/>
            <person name="Simone D."/>
            <person name="Lopez-Fernandez M."/>
            <person name="Wu X."/>
            <person name="de Brujin I."/>
            <person name="Lundin D."/>
            <person name="Andersson A."/>
            <person name="Bertilsson S."/>
            <person name="Dopson M."/>
        </authorList>
    </citation>
    <scope>NUCLEOTIDE SEQUENCE</scope>
    <source>
        <strain evidence="2">MM415B01643</strain>
    </source>
</reference>
<accession>A0A6M3IJ49</accession>
<proteinExistence type="predicted"/>
<protein>
    <submittedName>
        <fullName evidence="2">Uncharacterized protein</fullName>
    </submittedName>
</protein>
<dbReference type="AlphaFoldDB" id="A0A6M3IJ49"/>
<keyword evidence="1" id="KW-0812">Transmembrane</keyword>